<evidence type="ECO:0000256" key="1">
    <source>
        <dbReference type="ARBA" id="ARBA00004828"/>
    </source>
</evidence>
<evidence type="ECO:0000256" key="3">
    <source>
        <dbReference type="ARBA" id="ARBA00022605"/>
    </source>
</evidence>
<comment type="similarity">
    <text evidence="9">Belongs to the acetylglutamate kinase family. ArgB subfamily.</text>
</comment>
<keyword evidence="4 9" id="KW-0808">Transferase</keyword>
<dbReference type="InterPro" id="IPR004662">
    <property type="entry name" value="AcgluKinase_fam"/>
</dbReference>
<feature type="binding site" evidence="9">
    <location>
        <begin position="41"/>
        <end position="42"/>
    </location>
    <ligand>
        <name>substrate</name>
    </ligand>
</feature>
<dbReference type="PANTHER" id="PTHR23342">
    <property type="entry name" value="N-ACETYLGLUTAMATE SYNTHASE"/>
    <property type="match status" value="1"/>
</dbReference>
<keyword evidence="2 9" id="KW-0055">Arginine biosynthesis</keyword>
<organism evidence="11 12">
    <name type="scientific">Rossellomorea pakistanensis</name>
    <dbReference type="NCBI Taxonomy" id="992288"/>
    <lineage>
        <taxon>Bacteria</taxon>
        <taxon>Bacillati</taxon>
        <taxon>Bacillota</taxon>
        <taxon>Bacilli</taxon>
        <taxon>Bacillales</taxon>
        <taxon>Bacillaceae</taxon>
        <taxon>Rossellomorea</taxon>
    </lineage>
</organism>
<comment type="subcellular location">
    <subcellularLocation>
        <location evidence="9">Cytoplasm</location>
    </subcellularLocation>
</comment>
<comment type="catalytic activity">
    <reaction evidence="8 9">
        <text>N-acetyl-L-glutamate + ATP = N-acetyl-L-glutamyl 5-phosphate + ADP</text>
        <dbReference type="Rhea" id="RHEA:14629"/>
        <dbReference type="ChEBI" id="CHEBI:30616"/>
        <dbReference type="ChEBI" id="CHEBI:44337"/>
        <dbReference type="ChEBI" id="CHEBI:57936"/>
        <dbReference type="ChEBI" id="CHEBI:456216"/>
        <dbReference type="EC" id="2.7.2.8"/>
    </reaction>
</comment>
<dbReference type="EMBL" id="JAFBDZ010000001">
    <property type="protein sequence ID" value="MBM7584011.1"/>
    <property type="molecule type" value="Genomic_DNA"/>
</dbReference>
<keyword evidence="12" id="KW-1185">Reference proteome</keyword>
<keyword evidence="6 9" id="KW-0418">Kinase</keyword>
<reference evidence="11 12" key="1">
    <citation type="submission" date="2021-01" db="EMBL/GenBank/DDBJ databases">
        <title>Genomic Encyclopedia of Type Strains, Phase IV (KMG-IV): sequencing the most valuable type-strain genomes for metagenomic binning, comparative biology and taxonomic classification.</title>
        <authorList>
            <person name="Goeker M."/>
        </authorList>
    </citation>
    <scope>NUCLEOTIDE SEQUENCE [LARGE SCALE GENOMIC DNA]</scope>
    <source>
        <strain evidence="11 12">DSM 24834</strain>
    </source>
</reference>
<comment type="pathway">
    <text evidence="1 9">Amino-acid biosynthesis; L-arginine biosynthesis; N(2)-acetyl-L-ornithine from L-glutamate: step 2/4.</text>
</comment>
<comment type="function">
    <text evidence="9">Catalyzes the ATP-dependent phosphorylation of N-acetyl-L-glutamate.</text>
</comment>
<dbReference type="InterPro" id="IPR036393">
    <property type="entry name" value="AceGlu_kinase-like_sf"/>
</dbReference>
<evidence type="ECO:0000256" key="8">
    <source>
        <dbReference type="ARBA" id="ARBA00048141"/>
    </source>
</evidence>
<dbReference type="NCBIfam" id="TIGR00761">
    <property type="entry name" value="argB"/>
    <property type="match status" value="1"/>
</dbReference>
<accession>A0ABS2N825</accession>
<evidence type="ECO:0000313" key="11">
    <source>
        <dbReference type="EMBL" id="MBM7584011.1"/>
    </source>
</evidence>
<dbReference type="HAMAP" id="MF_00082">
    <property type="entry name" value="ArgB"/>
    <property type="match status" value="1"/>
</dbReference>
<keyword evidence="7 9" id="KW-0067">ATP-binding</keyword>
<dbReference type="GO" id="GO:0003991">
    <property type="term" value="F:acetylglutamate kinase activity"/>
    <property type="evidence" value="ECO:0007669"/>
    <property type="project" value="UniProtKB-EC"/>
</dbReference>
<dbReference type="EC" id="2.7.2.8" evidence="9"/>
<dbReference type="InterPro" id="IPR037528">
    <property type="entry name" value="ArgB"/>
</dbReference>
<proteinExistence type="inferred from homology"/>
<dbReference type="PIRSF" id="PIRSF000728">
    <property type="entry name" value="NAGK"/>
    <property type="match status" value="1"/>
</dbReference>
<protein>
    <recommendedName>
        <fullName evidence="9">Acetylglutamate kinase</fullName>
        <ecNumber evidence="9">2.7.2.8</ecNumber>
    </recommendedName>
    <alternativeName>
        <fullName evidence="9">N-acetyl-L-glutamate 5-phosphotransferase</fullName>
    </alternativeName>
    <alternativeName>
        <fullName evidence="9">NAG kinase</fullName>
        <shortName evidence="9">NAGK</shortName>
    </alternativeName>
</protein>
<dbReference type="Gene3D" id="3.40.1160.10">
    <property type="entry name" value="Acetylglutamate kinase-like"/>
    <property type="match status" value="1"/>
</dbReference>
<dbReference type="InterPro" id="IPR001048">
    <property type="entry name" value="Asp/Glu/Uridylate_kinase"/>
</dbReference>
<keyword evidence="9" id="KW-0963">Cytoplasm</keyword>
<dbReference type="Pfam" id="PF00696">
    <property type="entry name" value="AA_kinase"/>
    <property type="match status" value="1"/>
</dbReference>
<feature type="binding site" evidence="9">
    <location>
        <position position="155"/>
    </location>
    <ligand>
        <name>substrate</name>
    </ligand>
</feature>
<evidence type="ECO:0000256" key="5">
    <source>
        <dbReference type="ARBA" id="ARBA00022741"/>
    </source>
</evidence>
<evidence type="ECO:0000256" key="4">
    <source>
        <dbReference type="ARBA" id="ARBA00022679"/>
    </source>
</evidence>
<evidence type="ECO:0000259" key="10">
    <source>
        <dbReference type="Pfam" id="PF00696"/>
    </source>
</evidence>
<comment type="caution">
    <text evidence="11">The sequence shown here is derived from an EMBL/GenBank/DDBJ whole genome shotgun (WGS) entry which is preliminary data.</text>
</comment>
<evidence type="ECO:0000313" key="12">
    <source>
        <dbReference type="Proteomes" id="UP001646157"/>
    </source>
</evidence>
<dbReference type="Proteomes" id="UP001646157">
    <property type="component" value="Unassembled WGS sequence"/>
</dbReference>
<feature type="domain" description="Aspartate/glutamate/uridylate kinase" evidence="10">
    <location>
        <begin position="3"/>
        <end position="236"/>
    </location>
</feature>
<feature type="binding site" evidence="9">
    <location>
        <position position="63"/>
    </location>
    <ligand>
        <name>substrate</name>
    </ligand>
</feature>
<evidence type="ECO:0000256" key="6">
    <source>
        <dbReference type="ARBA" id="ARBA00022777"/>
    </source>
</evidence>
<feature type="site" description="Transition state stabilizer" evidence="9">
    <location>
        <position position="7"/>
    </location>
</feature>
<keyword evidence="3 9" id="KW-0028">Amino-acid biosynthesis</keyword>
<evidence type="ECO:0000256" key="9">
    <source>
        <dbReference type="HAMAP-Rule" id="MF_00082"/>
    </source>
</evidence>
<dbReference type="SUPFAM" id="SSF53633">
    <property type="entry name" value="Carbamate kinase-like"/>
    <property type="match status" value="1"/>
</dbReference>
<gene>
    <name evidence="9" type="primary">argB</name>
    <name evidence="11" type="ORF">JOC86_000548</name>
</gene>
<feature type="site" description="Transition state stabilizer" evidence="9">
    <location>
        <position position="217"/>
    </location>
</feature>
<name>A0ABS2N825_9BACI</name>
<keyword evidence="5 9" id="KW-0547">Nucleotide-binding</keyword>
<dbReference type="PANTHER" id="PTHR23342:SF0">
    <property type="entry name" value="N-ACETYLGLUTAMATE SYNTHASE, MITOCHONDRIAL"/>
    <property type="match status" value="1"/>
</dbReference>
<dbReference type="RefSeq" id="WP_205168210.1">
    <property type="nucleotide sequence ID" value="NZ_JAFBDZ010000001.1"/>
</dbReference>
<evidence type="ECO:0000256" key="7">
    <source>
        <dbReference type="ARBA" id="ARBA00022840"/>
    </source>
</evidence>
<dbReference type="CDD" id="cd04238">
    <property type="entry name" value="AAK_NAGK-like"/>
    <property type="match status" value="1"/>
</dbReference>
<evidence type="ECO:0000256" key="2">
    <source>
        <dbReference type="ARBA" id="ARBA00022571"/>
    </source>
</evidence>
<sequence>MNYLVIKCGGSIFDSLPNSFFEDIVKLSKSNKWNPVIVHGGGPLINTLLEKFDITSDFVDGLRVTTPEMLDLVEMVLSGSVNKKVVRQIIKAQGNALGLSGVDGGLFNARLKDKRLGLVGEIISVNSGIIETLCMQGYIPVISPLAIDTNGQHYNINGDIAAAAMAKSLRAKLCLISDIPGIIVEKNNEKMILNKVTKTEVQSLLDDGTIYGGMIPKVTAALDGLMHQVSEVVILNGNQEHCLLDFCQGKNIGTKLLLDEEVHHV</sequence>